<dbReference type="NCBIfam" id="TIGR02530">
    <property type="entry name" value="flg_new"/>
    <property type="match status" value="1"/>
</dbReference>
<comment type="caution">
    <text evidence="2">The sequence shown here is derived from an EMBL/GenBank/DDBJ whole genome shotgun (WGS) entry which is preliminary data.</text>
</comment>
<organism evidence="2 3">
    <name type="scientific">Lysinibacillus pinottii</name>
    <dbReference type="NCBI Taxonomy" id="2973932"/>
    <lineage>
        <taxon>Bacteria</taxon>
        <taxon>Bacillati</taxon>
        <taxon>Bacillota</taxon>
        <taxon>Bacilli</taxon>
        <taxon>Bacillales</taxon>
        <taxon>Bacillaceae</taxon>
        <taxon>Lysinibacillus</taxon>
    </lineage>
</organism>
<dbReference type="InterPro" id="IPR013367">
    <property type="entry name" value="Flagellar_put"/>
</dbReference>
<dbReference type="RefSeq" id="WP_012293267.1">
    <property type="nucleotide sequence ID" value="NZ_JANTOO010000020.1"/>
</dbReference>
<evidence type="ECO:0000313" key="2">
    <source>
        <dbReference type="EMBL" id="MCS1398294.1"/>
    </source>
</evidence>
<gene>
    <name evidence="2" type="ORF">NXZ79_19985</name>
</gene>
<name>A0ABT2DW41_9BACI</name>
<dbReference type="Proteomes" id="UP001525021">
    <property type="component" value="Unassembled WGS sequence"/>
</dbReference>
<keyword evidence="2" id="KW-0966">Cell projection</keyword>
<sequence length="122" mass="13787">MDKFSIHRVPLHPSVRANQPTPIHSQQSFKAHLQEASKQELKVSKHAHERITERKIDISEQEWQVVSDKVFEAHSKGVKQPLVLMDQAALIVSAKNATVITAMDRTEAKQQLFTNIDGTIVL</sequence>
<dbReference type="Pfam" id="PF12611">
    <property type="entry name" value="Flagellar_put"/>
    <property type="match status" value="1"/>
</dbReference>
<accession>A0ABT2DW41</accession>
<evidence type="ECO:0000256" key="1">
    <source>
        <dbReference type="SAM" id="MobiDB-lite"/>
    </source>
</evidence>
<keyword evidence="2" id="KW-0969">Cilium</keyword>
<dbReference type="EMBL" id="JANTOO010000020">
    <property type="protein sequence ID" value="MCS1398294.1"/>
    <property type="molecule type" value="Genomic_DNA"/>
</dbReference>
<evidence type="ECO:0000313" key="3">
    <source>
        <dbReference type="Proteomes" id="UP001525021"/>
    </source>
</evidence>
<reference evidence="2 3" key="1">
    <citation type="submission" date="2022-08" db="EMBL/GenBank/DDBJ databases">
        <title>Lysinibacillus sequencing.</title>
        <authorList>
            <person name="Dunlap C."/>
        </authorList>
    </citation>
    <scope>NUCLEOTIDE SEQUENCE [LARGE SCALE GENOMIC DNA]</scope>
    <source>
        <strain evidence="2 3">PB211</strain>
    </source>
</reference>
<keyword evidence="3" id="KW-1185">Reference proteome</keyword>
<proteinExistence type="predicted"/>
<feature type="region of interest" description="Disordered" evidence="1">
    <location>
        <begin position="1"/>
        <end position="22"/>
    </location>
</feature>
<keyword evidence="2" id="KW-0282">Flagellum</keyword>
<protein>
    <submittedName>
        <fullName evidence="2">Flagellar protein</fullName>
    </submittedName>
</protein>